<feature type="transmembrane region" description="Helical" evidence="12">
    <location>
        <begin position="248"/>
        <end position="267"/>
    </location>
</feature>
<accession>A0AA40KTP3</accession>
<evidence type="ECO:0000256" key="8">
    <source>
        <dbReference type="ARBA" id="ARBA00022989"/>
    </source>
</evidence>
<feature type="transmembrane region" description="Helical" evidence="12">
    <location>
        <begin position="135"/>
        <end position="153"/>
    </location>
</feature>
<evidence type="ECO:0000256" key="4">
    <source>
        <dbReference type="ARBA" id="ARBA00022676"/>
    </source>
</evidence>
<evidence type="ECO:0000313" key="15">
    <source>
        <dbReference type="EMBL" id="KAK1132585.1"/>
    </source>
</evidence>
<dbReference type="Pfam" id="PF03901">
    <property type="entry name" value="Glyco_transf_22"/>
    <property type="match status" value="1"/>
</dbReference>
<evidence type="ECO:0000256" key="7">
    <source>
        <dbReference type="ARBA" id="ARBA00022824"/>
    </source>
</evidence>
<keyword evidence="14" id="KW-0732">Signal</keyword>
<evidence type="ECO:0000256" key="2">
    <source>
        <dbReference type="ARBA" id="ARBA00004922"/>
    </source>
</evidence>
<proteinExistence type="inferred from homology"/>
<feature type="transmembrane region" description="Helical" evidence="12">
    <location>
        <begin position="56"/>
        <end position="76"/>
    </location>
</feature>
<dbReference type="GO" id="GO:0006487">
    <property type="term" value="P:protein N-linked glycosylation"/>
    <property type="evidence" value="ECO:0007669"/>
    <property type="project" value="TreeGrafter"/>
</dbReference>
<keyword evidence="9 12" id="KW-0472">Membrane</keyword>
<feature type="chain" id="PRO_5041400512" description="Mannosyltransferase" evidence="14">
    <location>
        <begin position="22"/>
        <end position="1046"/>
    </location>
</feature>
<feature type="transmembrane region" description="Helical" evidence="12">
    <location>
        <begin position="159"/>
        <end position="185"/>
    </location>
</feature>
<evidence type="ECO:0000256" key="6">
    <source>
        <dbReference type="ARBA" id="ARBA00022692"/>
    </source>
</evidence>
<feature type="transmembrane region" description="Helical" evidence="12">
    <location>
        <begin position="279"/>
        <end position="295"/>
    </location>
</feature>
<dbReference type="EC" id="2.4.1.-" evidence="12"/>
<comment type="caution">
    <text evidence="15">The sequence shown here is derived from an EMBL/GenBank/DDBJ whole genome shotgun (WGS) entry which is preliminary data.</text>
</comment>
<evidence type="ECO:0000313" key="16">
    <source>
        <dbReference type="Proteomes" id="UP001177670"/>
    </source>
</evidence>
<comment type="pathway">
    <text evidence="2">Protein modification; protein glycosylation.</text>
</comment>
<feature type="signal peptide" evidence="14">
    <location>
        <begin position="1"/>
        <end position="21"/>
    </location>
</feature>
<dbReference type="EMBL" id="JAHYIQ010000004">
    <property type="protein sequence ID" value="KAK1132585.1"/>
    <property type="molecule type" value="Genomic_DNA"/>
</dbReference>
<dbReference type="GO" id="GO:0005789">
    <property type="term" value="C:endoplasmic reticulum membrane"/>
    <property type="evidence" value="ECO:0007669"/>
    <property type="project" value="UniProtKB-SubCell"/>
</dbReference>
<feature type="transmembrane region" description="Helical" evidence="12">
    <location>
        <begin position="197"/>
        <end position="220"/>
    </location>
</feature>
<keyword evidence="4 12" id="KW-0328">Glycosyltransferase</keyword>
<keyword evidence="6 12" id="KW-0812">Transmembrane</keyword>
<keyword evidence="5" id="KW-0808">Transferase</keyword>
<protein>
    <recommendedName>
        <fullName evidence="12">Mannosyltransferase</fullName>
        <ecNumber evidence="12">2.4.1.-</ecNumber>
    </recommendedName>
</protein>
<dbReference type="AlphaFoldDB" id="A0AA40KTP3"/>
<reference evidence="15" key="1">
    <citation type="submission" date="2021-10" db="EMBL/GenBank/DDBJ databases">
        <title>Melipona bicolor Genome sequencing and assembly.</title>
        <authorList>
            <person name="Araujo N.S."/>
            <person name="Arias M.C."/>
        </authorList>
    </citation>
    <scope>NUCLEOTIDE SEQUENCE</scope>
    <source>
        <strain evidence="15">USP_2M_L1-L4_2017</strain>
        <tissue evidence="15">Whole body</tissue>
    </source>
</reference>
<evidence type="ECO:0000256" key="10">
    <source>
        <dbReference type="ARBA" id="ARBA00044721"/>
    </source>
</evidence>
<evidence type="ECO:0000256" key="1">
    <source>
        <dbReference type="ARBA" id="ARBA00004477"/>
    </source>
</evidence>
<comment type="catalytic activity">
    <reaction evidence="11">
        <text>an alpha-D-Man-(1-&gt;2)-alpha-D-Man-(1-&gt;2)-alpha-D-Man-(1-&gt;3)-[alpha-D-Man-(1-&gt;2)-alpha-D-Man-(1-&gt;3)-alpha-D-Man-(1-&gt;6)]-beta-D-Man-(1-&gt;4)-beta-D-GlcNAc-(1-&gt;4)-alpha-D-GlcNAc-diphospho-di-trans,poly-cis-dolichol + a di-trans,poly-cis-dolichyl beta-D-mannosyl phosphate = an alpha-D-Man-(1-&gt;2)-alpha-D-Man-(1-&gt;2)-alpha-D-Man-(1-&gt;3)-[alpha-D-Man-(1-&gt;2)-alpha-D-Man-(1-&gt;3)-[alpha-D-Man-(1-&gt;6)]-alpha-D-Man-(1-&gt;6)]-beta-D-Man-(1-&gt;4)-beta-D-GlcNAc-(1-&gt;4)-alpha-D-GlcNAc-diphospho-di-trans,poly-cis-dolichol + a di-trans,poly-cis-dolichyl phosphate + H(+)</text>
        <dbReference type="Rhea" id="RHEA:29535"/>
        <dbReference type="Rhea" id="RHEA-COMP:19498"/>
        <dbReference type="Rhea" id="RHEA-COMP:19501"/>
        <dbReference type="Rhea" id="RHEA-COMP:19518"/>
        <dbReference type="Rhea" id="RHEA-COMP:19519"/>
        <dbReference type="ChEBI" id="CHEBI:15378"/>
        <dbReference type="ChEBI" id="CHEBI:57683"/>
        <dbReference type="ChEBI" id="CHEBI:58211"/>
        <dbReference type="ChEBI" id="CHEBI:132517"/>
        <dbReference type="ChEBI" id="CHEBI:132519"/>
        <dbReference type="EC" id="2.4.1.260"/>
    </reaction>
    <physiologicalReaction direction="left-to-right" evidence="11">
        <dbReference type="Rhea" id="RHEA:29536"/>
    </physiologicalReaction>
</comment>
<keyword evidence="16" id="KW-1185">Reference proteome</keyword>
<organism evidence="15 16">
    <name type="scientific">Melipona bicolor</name>
    <dbReference type="NCBI Taxonomy" id="60889"/>
    <lineage>
        <taxon>Eukaryota</taxon>
        <taxon>Metazoa</taxon>
        <taxon>Ecdysozoa</taxon>
        <taxon>Arthropoda</taxon>
        <taxon>Hexapoda</taxon>
        <taxon>Insecta</taxon>
        <taxon>Pterygota</taxon>
        <taxon>Neoptera</taxon>
        <taxon>Endopterygota</taxon>
        <taxon>Hymenoptera</taxon>
        <taxon>Apocrita</taxon>
        <taxon>Aculeata</taxon>
        <taxon>Apoidea</taxon>
        <taxon>Anthophila</taxon>
        <taxon>Apidae</taxon>
        <taxon>Melipona</taxon>
    </lineage>
</organism>
<comment type="function">
    <text evidence="10">Mannosyltransferase that operates in the biosynthetic pathway of dolichol-linked oligosaccharides, the glycan precursors employed in protein asparagine (N)-glycosylation. The assembly of dolichol-linked oligosaccharides begins on the cytosolic side of the endoplasmic reticulum membrane and finishes in its lumen. The sequential addition of sugars to dolichol pyrophosphate produces dolichol-linked oligosaccharides containing fourteen sugars, including two GlcNAcs, nine mannoses and three glucoses. Once assembled, the oligosaccharide is transferred from the lipid to nascent proteins by oligosaccharyltransferases. In the lumen of the endoplasmic reticulum, adds the eighth mannose residue in an alpha-1,6 linkage onto Man(7)GlcNAc(2)-PP-dolichol to produce Man(8)GlcNAc(2)-PP-dolichol.</text>
</comment>
<evidence type="ECO:0000256" key="5">
    <source>
        <dbReference type="ARBA" id="ARBA00022679"/>
    </source>
</evidence>
<evidence type="ECO:0000256" key="3">
    <source>
        <dbReference type="ARBA" id="ARBA00007063"/>
    </source>
</evidence>
<dbReference type="PANTHER" id="PTHR22760">
    <property type="entry name" value="GLYCOSYLTRANSFERASE"/>
    <property type="match status" value="1"/>
</dbReference>
<dbReference type="GO" id="GO:0052917">
    <property type="term" value="F:dol-P-Man:Man(7)GlcNAc(2)-PP-Dol alpha-1,6-mannosyltransferase activity"/>
    <property type="evidence" value="ECO:0007669"/>
    <property type="project" value="UniProtKB-EC"/>
</dbReference>
<dbReference type="InterPro" id="IPR005599">
    <property type="entry name" value="GPI_mannosylTrfase"/>
</dbReference>
<evidence type="ECO:0000256" key="11">
    <source>
        <dbReference type="ARBA" id="ARBA00048899"/>
    </source>
</evidence>
<feature type="transmembrane region" description="Helical" evidence="12">
    <location>
        <begin position="333"/>
        <end position="352"/>
    </location>
</feature>
<evidence type="ECO:0000256" key="13">
    <source>
        <dbReference type="SAM" id="MobiDB-lite"/>
    </source>
</evidence>
<comment type="similarity">
    <text evidence="3 12">Belongs to the glycosyltransferase 22 family.</text>
</comment>
<dbReference type="PANTHER" id="PTHR22760:SF1">
    <property type="entry name" value="DOL-P-MAN:MAN(7)GLCNAC(2)-PP-DOL ALPHA-1,6-MANNOSYLTRANSFERASE"/>
    <property type="match status" value="1"/>
</dbReference>
<sequence>MDHLIILVATLHLLYCPFTKVEESFNLQAMHDILYHGFNLSEYDHHEFPGVVPRSFVGPIVISGLASPVIATINYLQLNKFCAQYVVRATLGLLVIGTLKLYKDALQSIFGLQFTKWLVAITVTQYHFMYYLSRPLPNIMAMPLVLLALYGWLKQSHMIFIWSSAAAIIIFRAELAMLLGLFLLYDIANKKLIILRLFKIAVPAGIFFLTLTVSIDSIFWRRLLWPEGEVFYFNTILNKSSEWGTSPFLWYFYSALPRGLGLSYFLIPLGMLWDARVRALTVPGIVFVALFSFLPHKELRFIIYVFPLLNVSAAVVCHRIWENRAKSPWNGFLALIILGHLVLNTLFSMFLLCVAGSNYPGGLAIAKLHRLEKDSISPVHVHIDILTAQTGVSRFTQTNSTWIYSKQENLTIDNPEMLQFTHLLMEAKSKYSPNIKPYLKTHDILDSVDGFSHIALNYNMLPPIRIKTRPIIFIMKRKPNIRYDPKKATLQISLKQSNENATEKDTENKDIINDTVKNVEPILDEIMESLEQFEKPLNVLDANILDTEISKEDELNIEIPQEDELDKETIDPSELFESLNTEQISNNLSENNLPDLDTSINKENLQTIPKLQSDMFESNIKLQSDIENDFSSNEQKLDIKEEKNEKTEIIKERLNLDNIQQDGNSHIKEVVKKIIQEKLEAVKLRRDTTDEKTLSEMPQKINVKMKKIVPIKIESSQKIKIITKQDLKEKYSITQELKEKPAIIQEIKEKPMVVQEINERPMIIQEMKEKSMTIQKIKEKPIVIHKITQHKSLNMRENIRNIINQFKEFEKDFVHEDSEIDKKELDVKYIQPVEISTKSTEDLINIDTTTETKDVKTIKDAKESLRDIITQFKQIKSELTSEEDDLFEKIETTYMERPIAETLMQFSEALKNLIQRRQKSKTFAVNISENENDKSKLQTLPKLAVEDRQLPTESSRNLEIQNSNNEEKIYSSEKTKKIIGNIHEKDTSNPDTNKVLQEKYFITNINNKNVILNAQKSSNILNDVANASNEKDKTMQKKDAGNSSNN</sequence>
<feature type="compositionally biased region" description="Basic and acidic residues" evidence="13">
    <location>
        <begin position="1029"/>
        <end position="1040"/>
    </location>
</feature>
<name>A0AA40KTP3_9HYME</name>
<keyword evidence="7 12" id="KW-0256">Endoplasmic reticulum</keyword>
<evidence type="ECO:0000256" key="12">
    <source>
        <dbReference type="RuleBase" id="RU363075"/>
    </source>
</evidence>
<feature type="transmembrane region" description="Helical" evidence="12">
    <location>
        <begin position="301"/>
        <end position="321"/>
    </location>
</feature>
<evidence type="ECO:0000256" key="9">
    <source>
        <dbReference type="ARBA" id="ARBA00023136"/>
    </source>
</evidence>
<comment type="subcellular location">
    <subcellularLocation>
        <location evidence="1 12">Endoplasmic reticulum membrane</location>
        <topology evidence="1 12">Multi-pass membrane protein</topology>
    </subcellularLocation>
</comment>
<dbReference type="Proteomes" id="UP001177670">
    <property type="component" value="Unassembled WGS sequence"/>
</dbReference>
<feature type="region of interest" description="Disordered" evidence="13">
    <location>
        <begin position="1027"/>
        <end position="1046"/>
    </location>
</feature>
<gene>
    <name evidence="15" type="ORF">K0M31_013970</name>
</gene>
<keyword evidence="8 12" id="KW-1133">Transmembrane helix</keyword>
<evidence type="ECO:0000256" key="14">
    <source>
        <dbReference type="SAM" id="SignalP"/>
    </source>
</evidence>